<accession>A0A410WT16</accession>
<evidence type="ECO:0000256" key="1">
    <source>
        <dbReference type="SAM" id="Phobius"/>
    </source>
</evidence>
<keyword evidence="1" id="KW-0472">Membrane</keyword>
<dbReference type="EMBL" id="CP026520">
    <property type="protein sequence ID" value="QAV17480.1"/>
    <property type="molecule type" value="Genomic_DNA"/>
</dbReference>
<dbReference type="NCBIfam" id="NF042414">
    <property type="entry name" value="CLC_0170_fam"/>
    <property type="match status" value="1"/>
</dbReference>
<dbReference type="RefSeq" id="WP_042229316.1">
    <property type="nucleotide sequence ID" value="NZ_JAMDMJ010000008.1"/>
</dbReference>
<keyword evidence="1" id="KW-0812">Transmembrane</keyword>
<reference evidence="2 3" key="1">
    <citation type="submission" date="2018-01" db="EMBL/GenBank/DDBJ databases">
        <title>The whole genome sequencing and assembly of Paenibacillus chitinolyticus KCCM 41400 strain.</title>
        <authorList>
            <person name="Kim J.-Y."/>
            <person name="Park M.-K."/>
            <person name="Lee Y.-J."/>
            <person name="Yi H."/>
            <person name="Bahn Y.-S."/>
            <person name="Kim J.F."/>
            <person name="Lee D.-W."/>
        </authorList>
    </citation>
    <scope>NUCLEOTIDE SEQUENCE [LARGE SCALE GENOMIC DNA]</scope>
    <source>
        <strain evidence="2 3">KCCM 41400</strain>
    </source>
</reference>
<dbReference type="KEGG" id="pchi:PC41400_07300"/>
<evidence type="ECO:0000313" key="2">
    <source>
        <dbReference type="EMBL" id="QAV17480.1"/>
    </source>
</evidence>
<proteinExistence type="predicted"/>
<protein>
    <submittedName>
        <fullName evidence="2">Uncharacterized protein</fullName>
    </submittedName>
</protein>
<organism evidence="2 3">
    <name type="scientific">Paenibacillus chitinolyticus</name>
    <dbReference type="NCBI Taxonomy" id="79263"/>
    <lineage>
        <taxon>Bacteria</taxon>
        <taxon>Bacillati</taxon>
        <taxon>Bacillota</taxon>
        <taxon>Bacilli</taxon>
        <taxon>Bacillales</taxon>
        <taxon>Paenibacillaceae</taxon>
        <taxon>Paenibacillus</taxon>
    </lineage>
</organism>
<dbReference type="Proteomes" id="UP000288943">
    <property type="component" value="Chromosome"/>
</dbReference>
<dbReference type="InterPro" id="IPR049971">
    <property type="entry name" value="CLC_0170-like"/>
</dbReference>
<sequence length="61" mass="7075">MHYLGGFFAVSGLMLLWVDKRIYAVSGWHKEKTFTLWLGIVQLALGLLSLAVHYFLQYSVW</sequence>
<evidence type="ECO:0000313" key="3">
    <source>
        <dbReference type="Proteomes" id="UP000288943"/>
    </source>
</evidence>
<name>A0A410WT16_9BACL</name>
<gene>
    <name evidence="2" type="ORF">PC41400_07300</name>
</gene>
<dbReference type="AlphaFoldDB" id="A0A410WT16"/>
<feature type="transmembrane region" description="Helical" evidence="1">
    <location>
        <begin position="34"/>
        <end position="56"/>
    </location>
</feature>
<keyword evidence="1" id="KW-1133">Transmembrane helix</keyword>